<protein>
    <submittedName>
        <fullName evidence="2">Diphthine--ammonia ligase</fullName>
        <ecNumber evidence="2">6.3.1.14</ecNumber>
    </submittedName>
</protein>
<dbReference type="Gene3D" id="3.90.1490.10">
    <property type="entry name" value="putative n-type atp pyrophosphatase, domain 2"/>
    <property type="match status" value="1"/>
</dbReference>
<dbReference type="RefSeq" id="WP_346819876.1">
    <property type="nucleotide sequence ID" value="NZ_JBDKWZ010000002.1"/>
</dbReference>
<evidence type="ECO:0000313" key="2">
    <source>
        <dbReference type="EMBL" id="MEN7547089.1"/>
    </source>
</evidence>
<keyword evidence="3" id="KW-1185">Reference proteome</keyword>
<dbReference type="NCBIfam" id="TIGR00290">
    <property type="entry name" value="MJ0570_dom"/>
    <property type="match status" value="1"/>
</dbReference>
<accession>A0AAW9S2E6</accession>
<reference evidence="2 3" key="1">
    <citation type="submission" date="2024-04" db="EMBL/GenBank/DDBJ databases">
        <title>Novel genus in family Flammeovirgaceae.</title>
        <authorList>
            <person name="Nguyen T.H."/>
            <person name="Vuong T.Q."/>
            <person name="Le H."/>
            <person name="Kim S.-G."/>
        </authorList>
    </citation>
    <scope>NUCLEOTIDE SEQUENCE [LARGE SCALE GENOMIC DNA]</scope>
    <source>
        <strain evidence="2 3">JCM 23209</strain>
    </source>
</reference>
<dbReference type="Gene3D" id="3.40.50.620">
    <property type="entry name" value="HUPs"/>
    <property type="match status" value="1"/>
</dbReference>
<proteinExistence type="predicted"/>
<keyword evidence="2" id="KW-0436">Ligase</keyword>
<sequence>MTKKAIFNWSGGKDSALALYRLLQNSEYQEIRLLTSINQQYQRITMHGVREELLEKQAQKLQLPLHKLYLPNKPGMEPYNQLMQETLQKFTDEGFSEAIFGDIFLEDLRMYREERLQEAGFTARFPLWKEDTRSLMRQFIDLGFKTIVVCVKSDVLDKSFAGRVIDHQFLKDLPGSVDPCGENGEFHTFVYDGPIFSEPVSFQKGEVIYREYKVPESKEEKTSQAPSKDICRKSSMGFWFCNLLPVKSSSLP</sequence>
<dbReference type="InterPro" id="IPR030662">
    <property type="entry name" value="DPH6/MJ0570"/>
</dbReference>
<dbReference type="InterPro" id="IPR002761">
    <property type="entry name" value="Diphthami_syn_dom"/>
</dbReference>
<comment type="caution">
    <text evidence="2">The sequence shown here is derived from an EMBL/GenBank/DDBJ whole genome shotgun (WGS) entry which is preliminary data.</text>
</comment>
<evidence type="ECO:0000259" key="1">
    <source>
        <dbReference type="Pfam" id="PF01902"/>
    </source>
</evidence>
<dbReference type="Pfam" id="PF01902">
    <property type="entry name" value="Diphthami_syn_2"/>
    <property type="match status" value="1"/>
</dbReference>
<dbReference type="EC" id="6.3.1.14" evidence="2"/>
<dbReference type="PIRSF" id="PIRSF039123">
    <property type="entry name" value="Diphthamide_synthase"/>
    <property type="match status" value="1"/>
</dbReference>
<feature type="domain" description="Diphthamide synthase" evidence="1">
    <location>
        <begin position="4"/>
        <end position="204"/>
    </location>
</feature>
<dbReference type="GO" id="GO:0017178">
    <property type="term" value="F:diphthine-ammonia ligase activity"/>
    <property type="evidence" value="ECO:0007669"/>
    <property type="project" value="UniProtKB-EC"/>
</dbReference>
<dbReference type="AlphaFoldDB" id="A0AAW9S2E6"/>
<dbReference type="SUPFAM" id="SSF52402">
    <property type="entry name" value="Adenine nucleotide alpha hydrolases-like"/>
    <property type="match status" value="1"/>
</dbReference>
<gene>
    <name evidence="2" type="ORF">AAG747_04175</name>
</gene>
<evidence type="ECO:0000313" key="3">
    <source>
        <dbReference type="Proteomes" id="UP001403385"/>
    </source>
</evidence>
<dbReference type="EMBL" id="JBDKWZ010000002">
    <property type="protein sequence ID" value="MEN7547089.1"/>
    <property type="molecule type" value="Genomic_DNA"/>
</dbReference>
<name>A0AAW9S2E6_9BACT</name>
<dbReference type="Proteomes" id="UP001403385">
    <property type="component" value="Unassembled WGS sequence"/>
</dbReference>
<organism evidence="2 3">
    <name type="scientific">Rapidithrix thailandica</name>
    <dbReference type="NCBI Taxonomy" id="413964"/>
    <lineage>
        <taxon>Bacteria</taxon>
        <taxon>Pseudomonadati</taxon>
        <taxon>Bacteroidota</taxon>
        <taxon>Cytophagia</taxon>
        <taxon>Cytophagales</taxon>
        <taxon>Flammeovirgaceae</taxon>
        <taxon>Rapidithrix</taxon>
    </lineage>
</organism>
<dbReference type="InterPro" id="IPR014729">
    <property type="entry name" value="Rossmann-like_a/b/a_fold"/>
</dbReference>
<dbReference type="CDD" id="cd01994">
    <property type="entry name" value="AANH_PF0828-like"/>
    <property type="match status" value="1"/>
</dbReference>